<protein>
    <submittedName>
        <fullName evidence="1">Uncharacterized protein</fullName>
    </submittedName>
</protein>
<dbReference type="EMBL" id="NBII01000011">
    <property type="protein sequence ID" value="PAV14823.1"/>
    <property type="molecule type" value="Genomic_DNA"/>
</dbReference>
<dbReference type="InParanoid" id="A0A286U5G9"/>
<gene>
    <name evidence="1" type="ORF">PNOK_0937600</name>
</gene>
<organism evidence="1 2">
    <name type="scientific">Pyrrhoderma noxium</name>
    <dbReference type="NCBI Taxonomy" id="2282107"/>
    <lineage>
        <taxon>Eukaryota</taxon>
        <taxon>Fungi</taxon>
        <taxon>Dikarya</taxon>
        <taxon>Basidiomycota</taxon>
        <taxon>Agaricomycotina</taxon>
        <taxon>Agaricomycetes</taxon>
        <taxon>Hymenochaetales</taxon>
        <taxon>Hymenochaetaceae</taxon>
        <taxon>Pyrrhoderma</taxon>
    </lineage>
</organism>
<sequence length="165" mass="19227">MGLAVDYLRSDDILCVLEDLPNVRTLLLTRDRVLDVGKESDESDENERLEDIWYSMTMTDSTTDVLLPNLTNLIYHPYFVLGGENFEELACLAEALLSHFSYHLKILLCSMVDTLAAHYDPRHLDRLFPPQNKEYVFELCFMYIESTIRARVTYDYVHLNLSRIP</sequence>
<comment type="caution">
    <text evidence="1">The sequence shown here is derived from an EMBL/GenBank/DDBJ whole genome shotgun (WGS) entry which is preliminary data.</text>
</comment>
<dbReference type="AlphaFoldDB" id="A0A286U5G9"/>
<evidence type="ECO:0000313" key="1">
    <source>
        <dbReference type="EMBL" id="PAV14823.1"/>
    </source>
</evidence>
<name>A0A286U5G9_9AGAM</name>
<proteinExistence type="predicted"/>
<dbReference type="Proteomes" id="UP000217199">
    <property type="component" value="Unassembled WGS sequence"/>
</dbReference>
<evidence type="ECO:0000313" key="2">
    <source>
        <dbReference type="Proteomes" id="UP000217199"/>
    </source>
</evidence>
<accession>A0A286U5G9</accession>
<reference evidence="1 2" key="1">
    <citation type="journal article" date="2017" name="Mol. Ecol.">
        <title>Comparative and population genomic landscape of Phellinus noxius: A hypervariable fungus causing root rot in trees.</title>
        <authorList>
            <person name="Chung C.L."/>
            <person name="Lee T.J."/>
            <person name="Akiba M."/>
            <person name="Lee H.H."/>
            <person name="Kuo T.H."/>
            <person name="Liu D."/>
            <person name="Ke H.M."/>
            <person name="Yokoi T."/>
            <person name="Roa M.B."/>
            <person name="Lu M.J."/>
            <person name="Chang Y.Y."/>
            <person name="Ann P.J."/>
            <person name="Tsai J.N."/>
            <person name="Chen C.Y."/>
            <person name="Tzean S.S."/>
            <person name="Ota Y."/>
            <person name="Hattori T."/>
            <person name="Sahashi N."/>
            <person name="Liou R.F."/>
            <person name="Kikuchi T."/>
            <person name="Tsai I.J."/>
        </authorList>
    </citation>
    <scope>NUCLEOTIDE SEQUENCE [LARGE SCALE GENOMIC DNA]</scope>
    <source>
        <strain evidence="1 2">FFPRI411160</strain>
    </source>
</reference>
<keyword evidence="2" id="KW-1185">Reference proteome</keyword>